<feature type="transmembrane region" description="Helical" evidence="8">
    <location>
        <begin position="206"/>
        <end position="225"/>
    </location>
</feature>
<dbReference type="GO" id="GO:1990573">
    <property type="term" value="P:potassium ion import across plasma membrane"/>
    <property type="evidence" value="ECO:0007669"/>
    <property type="project" value="TreeGrafter"/>
</dbReference>
<keyword evidence="2" id="KW-0813">Transport</keyword>
<accession>A0A7S1PEQ0</accession>
<feature type="transmembrane region" description="Helical" evidence="8">
    <location>
        <begin position="348"/>
        <end position="369"/>
    </location>
</feature>
<keyword evidence="5" id="KW-0406">Ion transport</keyword>
<dbReference type="EMBL" id="HBGD01002522">
    <property type="protein sequence ID" value="CAD9078873.1"/>
    <property type="molecule type" value="Transcribed_RNA"/>
</dbReference>
<feature type="region of interest" description="Disordered" evidence="7">
    <location>
        <begin position="567"/>
        <end position="586"/>
    </location>
</feature>
<evidence type="ECO:0000256" key="6">
    <source>
        <dbReference type="ARBA" id="ARBA00023136"/>
    </source>
</evidence>
<feature type="region of interest" description="Disordered" evidence="7">
    <location>
        <begin position="398"/>
        <end position="512"/>
    </location>
</feature>
<feature type="transmembrane region" description="Helical" evidence="8">
    <location>
        <begin position="678"/>
        <end position="701"/>
    </location>
</feature>
<organism evidence="9">
    <name type="scientific">Percolomonas cosmopolitus</name>
    <dbReference type="NCBI Taxonomy" id="63605"/>
    <lineage>
        <taxon>Eukaryota</taxon>
        <taxon>Discoba</taxon>
        <taxon>Heterolobosea</taxon>
        <taxon>Tetramitia</taxon>
        <taxon>Eutetramitia</taxon>
        <taxon>Percolomonadidae</taxon>
        <taxon>Percolomonas</taxon>
    </lineage>
</organism>
<evidence type="ECO:0000256" key="8">
    <source>
        <dbReference type="SAM" id="Phobius"/>
    </source>
</evidence>
<dbReference type="GO" id="GO:0140107">
    <property type="term" value="F:high-affinity potassium ion transmembrane transporter activity"/>
    <property type="evidence" value="ECO:0007669"/>
    <property type="project" value="TreeGrafter"/>
</dbReference>
<gene>
    <name evidence="9" type="ORF">PCOS0759_LOCUS2105</name>
</gene>
<feature type="compositionally biased region" description="Polar residues" evidence="7">
    <location>
        <begin position="419"/>
        <end position="433"/>
    </location>
</feature>
<evidence type="ECO:0000256" key="5">
    <source>
        <dbReference type="ARBA" id="ARBA00023065"/>
    </source>
</evidence>
<feature type="transmembrane region" description="Helical" evidence="8">
    <location>
        <begin position="89"/>
        <end position="110"/>
    </location>
</feature>
<feature type="transmembrane region" description="Helical" evidence="8">
    <location>
        <begin position="237"/>
        <end position="257"/>
    </location>
</feature>
<evidence type="ECO:0000256" key="7">
    <source>
        <dbReference type="SAM" id="MobiDB-lite"/>
    </source>
</evidence>
<keyword evidence="3 8" id="KW-0812">Transmembrane</keyword>
<evidence type="ECO:0000256" key="4">
    <source>
        <dbReference type="ARBA" id="ARBA00022989"/>
    </source>
</evidence>
<keyword evidence="4 8" id="KW-1133">Transmembrane helix</keyword>
<feature type="compositionally biased region" description="Polar residues" evidence="7">
    <location>
        <begin position="455"/>
        <end position="464"/>
    </location>
</feature>
<dbReference type="PANTHER" id="PTHR31064:SF30">
    <property type="entry name" value="HIGH-AFFINITY POTASSIUM TRANSPORT PROTEIN-RELATED"/>
    <property type="match status" value="1"/>
</dbReference>
<dbReference type="GO" id="GO:0005886">
    <property type="term" value="C:plasma membrane"/>
    <property type="evidence" value="ECO:0007669"/>
    <property type="project" value="TreeGrafter"/>
</dbReference>
<reference evidence="9" key="1">
    <citation type="submission" date="2021-01" db="EMBL/GenBank/DDBJ databases">
        <authorList>
            <person name="Corre E."/>
            <person name="Pelletier E."/>
            <person name="Niang G."/>
            <person name="Scheremetjew M."/>
            <person name="Finn R."/>
            <person name="Kale V."/>
            <person name="Holt S."/>
            <person name="Cochrane G."/>
            <person name="Meng A."/>
            <person name="Brown T."/>
            <person name="Cohen L."/>
        </authorList>
    </citation>
    <scope>NUCLEOTIDE SEQUENCE</scope>
    <source>
        <strain evidence="9">WS</strain>
    </source>
</reference>
<evidence type="ECO:0000256" key="2">
    <source>
        <dbReference type="ARBA" id="ARBA00022448"/>
    </source>
</evidence>
<feature type="transmembrane region" description="Helical" evidence="8">
    <location>
        <begin position="299"/>
        <end position="317"/>
    </location>
</feature>
<feature type="transmembrane region" description="Helical" evidence="8">
    <location>
        <begin position="739"/>
        <end position="761"/>
    </location>
</feature>
<feature type="transmembrane region" description="Helical" evidence="8">
    <location>
        <begin position="59"/>
        <end position="77"/>
    </location>
</feature>
<evidence type="ECO:0000256" key="1">
    <source>
        <dbReference type="ARBA" id="ARBA00004141"/>
    </source>
</evidence>
<feature type="compositionally biased region" description="Low complexity" evidence="7">
    <location>
        <begin position="568"/>
        <end position="580"/>
    </location>
</feature>
<evidence type="ECO:0008006" key="10">
    <source>
        <dbReference type="Google" id="ProtNLM"/>
    </source>
</evidence>
<dbReference type="InterPro" id="IPR003445">
    <property type="entry name" value="Cat_transpt"/>
</dbReference>
<dbReference type="Pfam" id="PF02386">
    <property type="entry name" value="TrkH"/>
    <property type="match status" value="2"/>
</dbReference>
<feature type="compositionally biased region" description="Polar residues" evidence="7">
    <location>
        <begin position="471"/>
        <end position="491"/>
    </location>
</feature>
<comment type="subcellular location">
    <subcellularLocation>
        <location evidence="1">Membrane</location>
        <topology evidence="1">Multi-pass membrane protein</topology>
    </subcellularLocation>
</comment>
<keyword evidence="6 8" id="KW-0472">Membrane</keyword>
<feature type="transmembrane region" description="Helical" evidence="8">
    <location>
        <begin position="25"/>
        <end position="47"/>
    </location>
</feature>
<protein>
    <recommendedName>
        <fullName evidence="10">Potassium transport protein</fullName>
    </recommendedName>
</protein>
<sequence>MPSKSVCSRITSLLLSPFSKWRQQYFFHMHLASFLVIGLIAGTIIFLSELNSTIIDLAYIDAIFTSYSALCITGLLTIDFSKLNLFSQIVGYCCLVMGGITISPLMGLLIKIIQSYQRMNFARKWAVTHNYFASSREQRRGIFIRIKQLMGLSKIPVTDYEFLSLVTLLLVVCNLLVWLVVPIILILGIYLQVRYHRDGLSGNNPWWVSLFVSCSAFNNAGITLFSDNLVRFKSDAFFLLLIVLLIASGNTLFPAILRTNISILYQVFKKRPNGPLFQYILQHHHRLSIHLFPLLQTQIYLFVTFLLQSLGTLVGLLSEYNDSSELIGQSFGVQFLASFFHSVSTRSAGFNTVDLSTFGVSTLLLYIVMMRIKPQMFCALNEEAYGVKTVIDRIRTLEGTDDSPNNKSAQVEEDELSPVTPSEHSSPRETATSAIDALSSHRVRKSDFLRRSQHLSKASSQPTKVNRRHSFSNMPRSSSRNKLVLTDESSNTPPPTLFVTIPTGTGKQSDPIPESARPLLISKRQQLEVGELPITSTFIHETQTNQNSKARNNTLPRLSDEHIRRSTDSLTLDTTSASSSHRVSEEFPRTLGQIRKGKSMDFILESKKKQAPPSSIARSQTMTFGSISRPVRDTFNRMARRGLFGTPLHYLYTAPGEHVPVKRKFVLIFKAFITRLKYHLHSIFVANNLWLLVFMFLICAAEQPKLRKSPLDFSFFKILFELISAYGNVGLSLGYSGSVASFSVAFTVFSKLLIILTMIIGRHRGMKKSTKEQNFESKLPRTVADFRPMRDIAIVRRSHADEAVVDKIGPSENIPFRRKRNSDNNVRGGFDRSSRTFIIGADTLQHDEVTL</sequence>
<evidence type="ECO:0000256" key="3">
    <source>
        <dbReference type="ARBA" id="ARBA00022692"/>
    </source>
</evidence>
<proteinExistence type="predicted"/>
<feature type="transmembrane region" description="Helical" evidence="8">
    <location>
        <begin position="713"/>
        <end position="733"/>
    </location>
</feature>
<dbReference type="InterPro" id="IPR051143">
    <property type="entry name" value="TrkH_K-transport"/>
</dbReference>
<evidence type="ECO:0000313" key="9">
    <source>
        <dbReference type="EMBL" id="CAD9078873.1"/>
    </source>
</evidence>
<dbReference type="GO" id="GO:0030007">
    <property type="term" value="P:intracellular potassium ion homeostasis"/>
    <property type="evidence" value="ECO:0007669"/>
    <property type="project" value="TreeGrafter"/>
</dbReference>
<dbReference type="PANTHER" id="PTHR31064">
    <property type="entry name" value="POTASSIUM TRANSPORT PROTEIN DDB_G0292412-RELATED"/>
    <property type="match status" value="1"/>
</dbReference>
<feature type="transmembrane region" description="Helical" evidence="8">
    <location>
        <begin position="162"/>
        <end position="191"/>
    </location>
</feature>
<dbReference type="AlphaFoldDB" id="A0A7S1PEQ0"/>
<name>A0A7S1PEQ0_9EUKA</name>